<dbReference type="InterPro" id="IPR012951">
    <property type="entry name" value="BBE"/>
</dbReference>
<comment type="similarity">
    <text evidence="1">Belongs to the oxygen-dependent FAD-linked oxidoreductase family.</text>
</comment>
<evidence type="ECO:0000256" key="1">
    <source>
        <dbReference type="ARBA" id="ARBA00005466"/>
    </source>
</evidence>
<feature type="domain" description="FAD-binding PCMH-type" evidence="3">
    <location>
        <begin position="218"/>
        <end position="397"/>
    </location>
</feature>
<dbReference type="Pfam" id="PF01565">
    <property type="entry name" value="FAD_binding_4"/>
    <property type="match status" value="1"/>
</dbReference>
<evidence type="ECO:0000256" key="2">
    <source>
        <dbReference type="ARBA" id="ARBA00023002"/>
    </source>
</evidence>
<dbReference type="InterPro" id="IPR016166">
    <property type="entry name" value="FAD-bd_PCMH"/>
</dbReference>
<comment type="caution">
    <text evidence="4">The sequence shown here is derived from an EMBL/GenBank/DDBJ whole genome shotgun (WGS) entry which is preliminary data.</text>
</comment>
<dbReference type="PROSITE" id="PS51387">
    <property type="entry name" value="FAD_PCMH"/>
    <property type="match status" value="1"/>
</dbReference>
<dbReference type="AlphaFoldDB" id="A0AAD7EE76"/>
<dbReference type="Proteomes" id="UP001218218">
    <property type="component" value="Unassembled WGS sequence"/>
</dbReference>
<protein>
    <submittedName>
        <fullName evidence="4">FAD binding domain-containing protein</fullName>
    </submittedName>
</protein>
<proteinExistence type="inferred from homology"/>
<dbReference type="InterPro" id="IPR050432">
    <property type="entry name" value="FAD-linked_Oxidoreductases_BP"/>
</dbReference>
<organism evidence="4 5">
    <name type="scientific">Mycena albidolilacea</name>
    <dbReference type="NCBI Taxonomy" id="1033008"/>
    <lineage>
        <taxon>Eukaryota</taxon>
        <taxon>Fungi</taxon>
        <taxon>Dikarya</taxon>
        <taxon>Basidiomycota</taxon>
        <taxon>Agaricomycotina</taxon>
        <taxon>Agaricomycetes</taxon>
        <taxon>Agaricomycetidae</taxon>
        <taxon>Agaricales</taxon>
        <taxon>Marasmiineae</taxon>
        <taxon>Mycenaceae</taxon>
        <taxon>Mycena</taxon>
    </lineage>
</organism>
<keyword evidence="5" id="KW-1185">Reference proteome</keyword>
<dbReference type="InterPro" id="IPR006094">
    <property type="entry name" value="Oxid_FAD_bind_N"/>
</dbReference>
<accession>A0AAD7EE76</accession>
<dbReference type="Pfam" id="PF08031">
    <property type="entry name" value="BBE"/>
    <property type="match status" value="1"/>
</dbReference>
<dbReference type="PANTHER" id="PTHR13878:SF91">
    <property type="entry name" value="FAD BINDING DOMAIN PROTEIN (AFU_ORTHOLOGUE AFUA_6G12070)-RELATED"/>
    <property type="match status" value="1"/>
</dbReference>
<dbReference type="InterPro" id="IPR016169">
    <property type="entry name" value="FAD-bd_PCMH_sub2"/>
</dbReference>
<dbReference type="GO" id="GO:0016491">
    <property type="term" value="F:oxidoreductase activity"/>
    <property type="evidence" value="ECO:0007669"/>
    <property type="project" value="UniProtKB-KW"/>
</dbReference>
<evidence type="ECO:0000313" key="4">
    <source>
        <dbReference type="EMBL" id="KAJ7314354.1"/>
    </source>
</evidence>
<sequence length="710" mass="75883">MPRTQAAPISDVYNTSADLIGRFTYHYGNDLRGVAATPLAYKNVRPTPTSCGPENILPRKAKKTSVNSDLGPLQAFQHLVSAVNFAWEETQLTKDDIGTFNSIAFADTTPSVPIESNVNIATFSGRECKVGPWDTAWPTEAEWAAFNTSLDGALIMTVPQGAVCYPNNPHYDAAACAAVVQATGHSGGIVVDPSNIVQPWSAGEPCNITETPIGNCSLGGFPVYIVNATTVKHVQLGVNFARNKGIRLVVKNTGHDFVGRSVGAGALSIWLHNLQGQKFVPDFSGSNYCGPAARIAGGTQGWQVYNFMADNNISIVAPGESTVAILGGFTAVGGHSALTSYYGMGSDQALQLQVVTADGRFLQVDTDNNADLFFAMRGGGGSTYGIVTSAVVKAFPPLTLQTAQFMWSGSLDANFSSPNIDPSTGAITVNKEAFWSGVREWIQFSRSVSSARGIGLSAIGPPSSTFMGSAPGLFQMTGSFILPGQTLEDATAFLEPFFSTMTQLGVPLTQSNITTITSQAYNARRTGQGDPVGQIRLSSRLFPRTNWADPALFNATVQSIRTAVEDGGYRVTGDSYAPTEEVAGFPNDAVNPAFRETLMHAVAFDSVSPVKDGRVLPAKVVNAAHARLDSFIDAWRKLTPGSGAYMNEADVQEPEWQQSFFGDHYPRLLHIKRLRDPWGVFWAPTTPGSEAWEVVVPDGLPLQTGPLCRT</sequence>
<evidence type="ECO:0000313" key="5">
    <source>
        <dbReference type="Proteomes" id="UP001218218"/>
    </source>
</evidence>
<dbReference type="EMBL" id="JARIHO010000067">
    <property type="protein sequence ID" value="KAJ7314354.1"/>
    <property type="molecule type" value="Genomic_DNA"/>
</dbReference>
<name>A0AAD7EE76_9AGAR</name>
<dbReference type="Gene3D" id="3.30.465.10">
    <property type="match status" value="2"/>
</dbReference>
<gene>
    <name evidence="4" type="ORF">DFH08DRAFT_1041443</name>
</gene>
<dbReference type="GO" id="GO:0071949">
    <property type="term" value="F:FAD binding"/>
    <property type="evidence" value="ECO:0007669"/>
    <property type="project" value="InterPro"/>
</dbReference>
<reference evidence="4" key="1">
    <citation type="submission" date="2023-03" db="EMBL/GenBank/DDBJ databases">
        <title>Massive genome expansion in bonnet fungi (Mycena s.s.) driven by repeated elements and novel gene families across ecological guilds.</title>
        <authorList>
            <consortium name="Lawrence Berkeley National Laboratory"/>
            <person name="Harder C.B."/>
            <person name="Miyauchi S."/>
            <person name="Viragh M."/>
            <person name="Kuo A."/>
            <person name="Thoen E."/>
            <person name="Andreopoulos B."/>
            <person name="Lu D."/>
            <person name="Skrede I."/>
            <person name="Drula E."/>
            <person name="Henrissat B."/>
            <person name="Morin E."/>
            <person name="Kohler A."/>
            <person name="Barry K."/>
            <person name="LaButti K."/>
            <person name="Morin E."/>
            <person name="Salamov A."/>
            <person name="Lipzen A."/>
            <person name="Mereny Z."/>
            <person name="Hegedus B."/>
            <person name="Baldrian P."/>
            <person name="Stursova M."/>
            <person name="Weitz H."/>
            <person name="Taylor A."/>
            <person name="Grigoriev I.V."/>
            <person name="Nagy L.G."/>
            <person name="Martin F."/>
            <person name="Kauserud H."/>
        </authorList>
    </citation>
    <scope>NUCLEOTIDE SEQUENCE</scope>
    <source>
        <strain evidence="4">CBHHK002</strain>
    </source>
</reference>
<keyword evidence="2" id="KW-0560">Oxidoreductase</keyword>
<dbReference type="InterPro" id="IPR036318">
    <property type="entry name" value="FAD-bd_PCMH-like_sf"/>
</dbReference>
<dbReference type="PANTHER" id="PTHR13878">
    <property type="entry name" value="GULONOLACTONE OXIDASE"/>
    <property type="match status" value="1"/>
</dbReference>
<evidence type="ECO:0000259" key="3">
    <source>
        <dbReference type="PROSITE" id="PS51387"/>
    </source>
</evidence>
<dbReference type="SUPFAM" id="SSF56176">
    <property type="entry name" value="FAD-binding/transporter-associated domain-like"/>
    <property type="match status" value="1"/>
</dbReference>